<keyword evidence="4" id="KW-1185">Reference proteome</keyword>
<dbReference type="OrthoDB" id="1928574at2759"/>
<dbReference type="InterPro" id="IPR012946">
    <property type="entry name" value="X8"/>
</dbReference>
<keyword evidence="3" id="KW-0326">Glycosidase</keyword>
<name>A0A2G9GK40_9LAMI</name>
<reference evidence="4" key="1">
    <citation type="journal article" date="2018" name="Gigascience">
        <title>Genome assembly of the Pink Ipe (Handroanthus impetiginosus, Bignoniaceae), a highly valued, ecologically keystone Neotropical timber forest tree.</title>
        <authorList>
            <person name="Silva-Junior O.B."/>
            <person name="Grattapaglia D."/>
            <person name="Novaes E."/>
            <person name="Collevatti R.G."/>
        </authorList>
    </citation>
    <scope>NUCLEOTIDE SEQUENCE [LARGE SCALE GENOMIC DNA]</scope>
    <source>
        <strain evidence="4">cv. UFG-1</strain>
    </source>
</reference>
<dbReference type="EMBL" id="NKXS01004720">
    <property type="protein sequence ID" value="PIN05572.1"/>
    <property type="molecule type" value="Genomic_DNA"/>
</dbReference>
<evidence type="ECO:0000259" key="2">
    <source>
        <dbReference type="SMART" id="SM00768"/>
    </source>
</evidence>
<dbReference type="PANTHER" id="PTHR31044:SF52">
    <property type="entry name" value="OS01G0631500 PROTEIN"/>
    <property type="match status" value="1"/>
</dbReference>
<organism evidence="3 4">
    <name type="scientific">Handroanthus impetiginosus</name>
    <dbReference type="NCBI Taxonomy" id="429701"/>
    <lineage>
        <taxon>Eukaryota</taxon>
        <taxon>Viridiplantae</taxon>
        <taxon>Streptophyta</taxon>
        <taxon>Embryophyta</taxon>
        <taxon>Tracheophyta</taxon>
        <taxon>Spermatophyta</taxon>
        <taxon>Magnoliopsida</taxon>
        <taxon>eudicotyledons</taxon>
        <taxon>Gunneridae</taxon>
        <taxon>Pentapetalae</taxon>
        <taxon>asterids</taxon>
        <taxon>lamiids</taxon>
        <taxon>Lamiales</taxon>
        <taxon>Bignoniaceae</taxon>
        <taxon>Crescentiina</taxon>
        <taxon>Tabebuia alliance</taxon>
        <taxon>Handroanthus</taxon>
    </lineage>
</organism>
<evidence type="ECO:0000256" key="1">
    <source>
        <dbReference type="ARBA" id="ARBA00022729"/>
    </source>
</evidence>
<feature type="domain" description="X8" evidence="2">
    <location>
        <begin position="6"/>
        <end position="84"/>
    </location>
</feature>
<dbReference type="STRING" id="429701.A0A2G9GK40"/>
<dbReference type="SMART" id="SM00768">
    <property type="entry name" value="X8"/>
    <property type="match status" value="1"/>
</dbReference>
<dbReference type="AlphaFoldDB" id="A0A2G9GK40"/>
<dbReference type="GO" id="GO:0009506">
    <property type="term" value="C:plasmodesma"/>
    <property type="evidence" value="ECO:0007669"/>
    <property type="project" value="UniProtKB-ARBA"/>
</dbReference>
<comment type="caution">
    <text evidence="3">The sequence shown here is derived from an EMBL/GenBank/DDBJ whole genome shotgun (WGS) entry which is preliminary data.</text>
</comment>
<gene>
    <name evidence="3" type="ORF">CDL12_21886</name>
</gene>
<dbReference type="EC" id="3.2.1.39" evidence="3"/>
<evidence type="ECO:0000313" key="3">
    <source>
        <dbReference type="EMBL" id="PIN05572.1"/>
    </source>
</evidence>
<protein>
    <submittedName>
        <fullName evidence="3">Glucan endo-1,3-beta-D-glucosidase</fullName>
        <ecNumber evidence="3">3.2.1.39</ecNumber>
    </submittedName>
</protein>
<keyword evidence="3" id="KW-0378">Hydrolase</keyword>
<sequence length="85" mass="9686">MHPSKFWCVVNLAIPADKLQRFLDYACYKFDCREILLGGICFDPDTLLDHANYAIDLVYKAIGVCNHEIGLLTTRDPSYGQCKFP</sequence>
<dbReference type="Pfam" id="PF07983">
    <property type="entry name" value="X8"/>
    <property type="match status" value="1"/>
</dbReference>
<keyword evidence="1" id="KW-0732">Signal</keyword>
<evidence type="ECO:0000313" key="4">
    <source>
        <dbReference type="Proteomes" id="UP000231279"/>
    </source>
</evidence>
<proteinExistence type="predicted"/>
<dbReference type="GO" id="GO:0042973">
    <property type="term" value="F:glucan endo-1,3-beta-D-glucosidase activity"/>
    <property type="evidence" value="ECO:0007669"/>
    <property type="project" value="UniProtKB-EC"/>
</dbReference>
<accession>A0A2G9GK40</accession>
<dbReference type="PANTHER" id="PTHR31044">
    <property type="entry name" value="BETA-1,3 GLUCANASE"/>
    <property type="match status" value="1"/>
</dbReference>
<dbReference type="InterPro" id="IPR044788">
    <property type="entry name" value="X8_dom_prot"/>
</dbReference>
<dbReference type="Proteomes" id="UP000231279">
    <property type="component" value="Unassembled WGS sequence"/>
</dbReference>